<comment type="caution">
    <text evidence="1">The sequence shown here is derived from an EMBL/GenBank/DDBJ whole genome shotgun (WGS) entry which is preliminary data.</text>
</comment>
<reference evidence="1" key="1">
    <citation type="journal article" date="2019" name="bioRxiv">
        <title>The Genome of the Zebra Mussel, Dreissena polymorpha: A Resource for Invasive Species Research.</title>
        <authorList>
            <person name="McCartney M.A."/>
            <person name="Auch B."/>
            <person name="Kono T."/>
            <person name="Mallez S."/>
            <person name="Zhang Y."/>
            <person name="Obille A."/>
            <person name="Becker A."/>
            <person name="Abrahante J.E."/>
            <person name="Garbe J."/>
            <person name="Badalamenti J.P."/>
            <person name="Herman A."/>
            <person name="Mangelson H."/>
            <person name="Liachko I."/>
            <person name="Sullivan S."/>
            <person name="Sone E.D."/>
            <person name="Koren S."/>
            <person name="Silverstein K.A.T."/>
            <person name="Beckman K.B."/>
            <person name="Gohl D.M."/>
        </authorList>
    </citation>
    <scope>NUCLEOTIDE SEQUENCE</scope>
    <source>
        <strain evidence="1">Duluth1</strain>
        <tissue evidence="1">Whole animal</tissue>
    </source>
</reference>
<reference evidence="1" key="2">
    <citation type="submission" date="2020-11" db="EMBL/GenBank/DDBJ databases">
        <authorList>
            <person name="McCartney M.A."/>
            <person name="Auch B."/>
            <person name="Kono T."/>
            <person name="Mallez S."/>
            <person name="Becker A."/>
            <person name="Gohl D.M."/>
            <person name="Silverstein K.A.T."/>
            <person name="Koren S."/>
            <person name="Bechman K.B."/>
            <person name="Herman A."/>
            <person name="Abrahante J.E."/>
            <person name="Garbe J."/>
        </authorList>
    </citation>
    <scope>NUCLEOTIDE SEQUENCE</scope>
    <source>
        <strain evidence="1">Duluth1</strain>
        <tissue evidence="1">Whole animal</tissue>
    </source>
</reference>
<keyword evidence="2" id="KW-1185">Reference proteome</keyword>
<dbReference type="Proteomes" id="UP000828390">
    <property type="component" value="Unassembled WGS sequence"/>
</dbReference>
<name>A0A9D4KHG3_DREPO</name>
<accession>A0A9D4KHG3</accession>
<dbReference type="AlphaFoldDB" id="A0A9D4KHG3"/>
<protein>
    <submittedName>
        <fullName evidence="1">Uncharacterized protein</fullName>
    </submittedName>
</protein>
<evidence type="ECO:0000313" key="2">
    <source>
        <dbReference type="Proteomes" id="UP000828390"/>
    </source>
</evidence>
<organism evidence="1 2">
    <name type="scientific">Dreissena polymorpha</name>
    <name type="common">Zebra mussel</name>
    <name type="synonym">Mytilus polymorpha</name>
    <dbReference type="NCBI Taxonomy" id="45954"/>
    <lineage>
        <taxon>Eukaryota</taxon>
        <taxon>Metazoa</taxon>
        <taxon>Spiralia</taxon>
        <taxon>Lophotrochozoa</taxon>
        <taxon>Mollusca</taxon>
        <taxon>Bivalvia</taxon>
        <taxon>Autobranchia</taxon>
        <taxon>Heteroconchia</taxon>
        <taxon>Euheterodonta</taxon>
        <taxon>Imparidentia</taxon>
        <taxon>Neoheterodontei</taxon>
        <taxon>Myida</taxon>
        <taxon>Dreissenoidea</taxon>
        <taxon>Dreissenidae</taxon>
        <taxon>Dreissena</taxon>
    </lineage>
</organism>
<dbReference type="EMBL" id="JAIWYP010000004">
    <property type="protein sequence ID" value="KAH3839963.1"/>
    <property type="molecule type" value="Genomic_DNA"/>
</dbReference>
<proteinExistence type="predicted"/>
<sequence>MPNRKDLLVLDTDASDKAISGVLSEIQAEVPMVVCNESYAQTKEKRRFCTARRE</sequence>
<evidence type="ECO:0000313" key="1">
    <source>
        <dbReference type="EMBL" id="KAH3839963.1"/>
    </source>
</evidence>
<gene>
    <name evidence="1" type="ORF">DPMN_113403</name>
</gene>